<evidence type="ECO:0000313" key="1">
    <source>
        <dbReference type="EMBL" id="MPN62598.1"/>
    </source>
</evidence>
<gene>
    <name evidence="1" type="ORF">SDC9_210349</name>
</gene>
<reference evidence="1" key="1">
    <citation type="submission" date="2019-08" db="EMBL/GenBank/DDBJ databases">
        <authorList>
            <person name="Kucharzyk K."/>
            <person name="Murdoch R.W."/>
            <person name="Higgins S."/>
            <person name="Loffler F."/>
        </authorList>
    </citation>
    <scope>NUCLEOTIDE SEQUENCE</scope>
</reference>
<sequence>MLLPRVTLQGVCRIVNRRFDQLGSRVAVQRRHPTVIDVIDQHRPVCLIASLVVFLLRWKITRAAVGITAKIEKVAFQVFTCPHRELAHDLIGNAAQAAIINRKILQLNVYCLLSDPVLN</sequence>
<name>A0A645JFW9_9ZZZZ</name>
<protein>
    <submittedName>
        <fullName evidence="1">Uncharacterized protein</fullName>
    </submittedName>
</protein>
<comment type="caution">
    <text evidence="1">The sequence shown here is derived from an EMBL/GenBank/DDBJ whole genome shotgun (WGS) entry which is preliminary data.</text>
</comment>
<proteinExistence type="predicted"/>
<organism evidence="1">
    <name type="scientific">bioreactor metagenome</name>
    <dbReference type="NCBI Taxonomy" id="1076179"/>
    <lineage>
        <taxon>unclassified sequences</taxon>
        <taxon>metagenomes</taxon>
        <taxon>ecological metagenomes</taxon>
    </lineage>
</organism>
<accession>A0A645JFW9</accession>
<dbReference type="EMBL" id="VSSQ01140827">
    <property type="protein sequence ID" value="MPN62598.1"/>
    <property type="molecule type" value="Genomic_DNA"/>
</dbReference>
<dbReference type="AlphaFoldDB" id="A0A645JFW9"/>